<proteinExistence type="predicted"/>
<dbReference type="Proteomes" id="UP001549257">
    <property type="component" value="Unassembled WGS sequence"/>
</dbReference>
<keyword evidence="2" id="KW-1185">Reference proteome</keyword>
<reference evidence="1 2" key="1">
    <citation type="submission" date="2024-06" db="EMBL/GenBank/DDBJ databases">
        <title>Sorghum-associated microbial communities from plants grown in Nebraska, USA.</title>
        <authorList>
            <person name="Schachtman D."/>
        </authorList>
    </citation>
    <scope>NUCLEOTIDE SEQUENCE [LARGE SCALE GENOMIC DNA]</scope>
    <source>
        <strain evidence="1 2">2857</strain>
    </source>
</reference>
<evidence type="ECO:0000313" key="2">
    <source>
        <dbReference type="Proteomes" id="UP001549257"/>
    </source>
</evidence>
<protein>
    <submittedName>
        <fullName evidence="1">Uncharacterized protein</fullName>
    </submittedName>
</protein>
<name>A0ABV2QMN1_9MICO</name>
<gene>
    <name evidence="1" type="ORF">ABIE21_001710</name>
</gene>
<dbReference type="EMBL" id="JBEPSJ010000001">
    <property type="protein sequence ID" value="MET4582220.1"/>
    <property type="molecule type" value="Genomic_DNA"/>
</dbReference>
<comment type="caution">
    <text evidence="1">The sequence shown here is derived from an EMBL/GenBank/DDBJ whole genome shotgun (WGS) entry which is preliminary data.</text>
</comment>
<sequence length="198" mass="21118">MFGWGVWVSLAPAEPGVGERRPESMTLTRLLPSLRRTLSDPISHDLWPEATIVTTTDVVVSGISLLRLVEVCGTPCIHSGAAIVPGTNGRPSDTAKTAVLVVRVTDVMLRASGDTVIETDARLDNLRLIWSETRLINRASTAHSGVALIAGRPVDQELAFTADVASVDLPLDLTVGDLLAIPSRSFPGHQPAWLSALE</sequence>
<organism evidence="1 2">
    <name type="scientific">Conyzicola nivalis</name>
    <dbReference type="NCBI Taxonomy" id="1477021"/>
    <lineage>
        <taxon>Bacteria</taxon>
        <taxon>Bacillati</taxon>
        <taxon>Actinomycetota</taxon>
        <taxon>Actinomycetes</taxon>
        <taxon>Micrococcales</taxon>
        <taxon>Microbacteriaceae</taxon>
        <taxon>Conyzicola</taxon>
    </lineage>
</organism>
<evidence type="ECO:0000313" key="1">
    <source>
        <dbReference type="EMBL" id="MET4582220.1"/>
    </source>
</evidence>
<accession>A0ABV2QMN1</accession>